<evidence type="ECO:0000256" key="1">
    <source>
        <dbReference type="SAM" id="MobiDB-lite"/>
    </source>
</evidence>
<name>A0A0G4GAM3_VITBC</name>
<accession>A0A0G4GAM3</accession>
<proteinExistence type="predicted"/>
<protein>
    <recommendedName>
        <fullName evidence="4">Haloacid dehalogenase-like hydrolase</fullName>
    </recommendedName>
</protein>
<reference evidence="2 3" key="1">
    <citation type="submission" date="2014-11" db="EMBL/GenBank/DDBJ databases">
        <authorList>
            <person name="Zhu J."/>
            <person name="Qi W."/>
            <person name="Song R."/>
        </authorList>
    </citation>
    <scope>NUCLEOTIDE SEQUENCE [LARGE SCALE GENOMIC DNA]</scope>
</reference>
<feature type="region of interest" description="Disordered" evidence="1">
    <location>
        <begin position="1"/>
        <end position="27"/>
    </location>
</feature>
<dbReference type="InterPro" id="IPR036412">
    <property type="entry name" value="HAD-like_sf"/>
</dbReference>
<dbReference type="VEuPathDB" id="CryptoDB:Vbra_22096"/>
<dbReference type="SUPFAM" id="SSF56784">
    <property type="entry name" value="HAD-like"/>
    <property type="match status" value="1"/>
</dbReference>
<dbReference type="EMBL" id="CDMY01000612">
    <property type="protein sequence ID" value="CEM26046.1"/>
    <property type="molecule type" value="Genomic_DNA"/>
</dbReference>
<dbReference type="PhylomeDB" id="A0A0G4GAM3"/>
<dbReference type="Proteomes" id="UP000041254">
    <property type="component" value="Unassembled WGS sequence"/>
</dbReference>
<evidence type="ECO:0008006" key="4">
    <source>
        <dbReference type="Google" id="ProtNLM"/>
    </source>
</evidence>
<gene>
    <name evidence="2" type="ORF">Vbra_22096</name>
</gene>
<dbReference type="AlphaFoldDB" id="A0A0G4GAM3"/>
<evidence type="ECO:0000313" key="3">
    <source>
        <dbReference type="Proteomes" id="UP000041254"/>
    </source>
</evidence>
<sequence>MDGEQDQIPKPPVRHDPNIPPGSQRIPLYPAHRRTPWNSYNYDFCKGMRIPDLERKPPEERKMPIRYHPLTGEELPGPRFMAVPPEIFALDFDGVICTSHKESMLSAYAACKALWPERFRWDTMPFWLMERVRHARPVIETGYETLLVMRWLVEEMLAVEEQYGYSIDDKPMYFPWRVRMLESEWGPAFRDGLMDRYGASKEELMAAFSSARDEWIARNVTDWLAHNDFNYGMIDIIRYVTEIFEKKVHIVSTKQDKYIRLLLEHAGLNVSLAAGLIEIYGLGQGSKPDILYNLQQEQGIQGVPMHFVEDRLETLLQCAADPRLDLARLYFAKWGYSNADQKLLAIEHPRVRCVNTVEMIALMCFPADTPGRKWIWGYETPPRVPFGMELVGMSGGYGSWESNPDTMNEEVDRDVRWDPFRGIGSTMNEEWIGGT</sequence>
<organism evidence="2 3">
    <name type="scientific">Vitrella brassicaformis (strain CCMP3155)</name>
    <dbReference type="NCBI Taxonomy" id="1169540"/>
    <lineage>
        <taxon>Eukaryota</taxon>
        <taxon>Sar</taxon>
        <taxon>Alveolata</taxon>
        <taxon>Colpodellida</taxon>
        <taxon>Vitrellaceae</taxon>
        <taxon>Vitrella</taxon>
    </lineage>
</organism>
<evidence type="ECO:0000313" key="2">
    <source>
        <dbReference type="EMBL" id="CEM26046.1"/>
    </source>
</evidence>
<keyword evidence="3" id="KW-1185">Reference proteome</keyword>
<dbReference type="OrthoDB" id="417952at2759"/>
<dbReference type="InParanoid" id="A0A0G4GAM3"/>